<dbReference type="SUPFAM" id="SSF50370">
    <property type="entry name" value="Ricin B-like lectins"/>
    <property type="match status" value="2"/>
</dbReference>
<dbReference type="HOGENOM" id="CLU_863698_0_0_1"/>
<evidence type="ECO:0000256" key="1">
    <source>
        <dbReference type="SAM" id="MobiDB-lite"/>
    </source>
</evidence>
<comment type="caution">
    <text evidence="3">The sequence shown here is derived from an EMBL/GenBank/DDBJ whole genome shotgun (WGS) entry which is preliminary data.</text>
</comment>
<protein>
    <recommendedName>
        <fullName evidence="2">Ricin B lectin domain-containing protein</fullName>
    </recommendedName>
</protein>
<dbReference type="InterPro" id="IPR000772">
    <property type="entry name" value="Ricin_B_lectin"/>
</dbReference>
<name>M5CA24_THACB</name>
<dbReference type="Gene3D" id="2.80.10.50">
    <property type="match status" value="2"/>
</dbReference>
<organism evidence="3 4">
    <name type="scientific">Thanatephorus cucumeris (strain AG1-IB / isolate 7/3/14)</name>
    <name type="common">Lettuce bottom rot fungus</name>
    <name type="synonym">Rhizoctonia solani</name>
    <dbReference type="NCBI Taxonomy" id="1108050"/>
    <lineage>
        <taxon>Eukaryota</taxon>
        <taxon>Fungi</taxon>
        <taxon>Dikarya</taxon>
        <taxon>Basidiomycota</taxon>
        <taxon>Agaricomycotina</taxon>
        <taxon>Agaricomycetes</taxon>
        <taxon>Cantharellales</taxon>
        <taxon>Ceratobasidiaceae</taxon>
        <taxon>Rhizoctonia</taxon>
        <taxon>Rhizoctonia solani AG-1</taxon>
    </lineage>
</organism>
<dbReference type="PROSITE" id="PS50231">
    <property type="entry name" value="RICIN_B_LECTIN"/>
    <property type="match status" value="1"/>
</dbReference>
<feature type="compositionally biased region" description="Polar residues" evidence="1">
    <location>
        <begin position="111"/>
        <end position="122"/>
    </location>
</feature>
<evidence type="ECO:0000259" key="2">
    <source>
        <dbReference type="Pfam" id="PF14200"/>
    </source>
</evidence>
<evidence type="ECO:0000313" key="3">
    <source>
        <dbReference type="EMBL" id="CCO35930.1"/>
    </source>
</evidence>
<evidence type="ECO:0000313" key="4">
    <source>
        <dbReference type="Proteomes" id="UP000012065"/>
    </source>
</evidence>
<accession>M5CA24</accession>
<reference evidence="3 4" key="1">
    <citation type="journal article" date="2013" name="J. Biotechnol.">
        <title>Establishment and interpretation of the genome sequence of the phytopathogenic fungus Rhizoctonia solani AG1-IB isolate 7/3/14.</title>
        <authorList>
            <person name="Wibberg D.W."/>
            <person name="Jelonek L.J."/>
            <person name="Rupp O.R."/>
            <person name="Hennig M.H."/>
            <person name="Eikmeyer F.E."/>
            <person name="Goesmann A.G."/>
            <person name="Hartmann A.H."/>
            <person name="Borriss R.B."/>
            <person name="Grosch R.G."/>
            <person name="Puehler A.P."/>
            <person name="Schlueter A.S."/>
        </authorList>
    </citation>
    <scope>NUCLEOTIDE SEQUENCE [LARGE SCALE GENOMIC DNA]</scope>
    <source>
        <strain evidence="4">AG1-IB / isolate 7/3/14</strain>
    </source>
</reference>
<proteinExistence type="predicted"/>
<dbReference type="InterPro" id="IPR035992">
    <property type="entry name" value="Ricin_B-like_lectins"/>
</dbReference>
<feature type="domain" description="Ricin B lectin" evidence="2">
    <location>
        <begin position="3"/>
        <end position="61"/>
    </location>
</feature>
<dbReference type="Proteomes" id="UP000012065">
    <property type="component" value="Unassembled WGS sequence"/>
</dbReference>
<feature type="compositionally biased region" description="Gly residues" evidence="1">
    <location>
        <begin position="136"/>
        <end position="147"/>
    </location>
</feature>
<feature type="region of interest" description="Disordered" evidence="1">
    <location>
        <begin position="111"/>
        <end position="155"/>
    </location>
</feature>
<sequence length="300" mass="32488">MSVQAGVYRIKNVETGKYMVLTSGANNTTVTAAAAAAGDKKALWRLVASGKKFKLKNLEFNKECNISETVYAFGSDSGYEWNIESTGSGAHFIDTGIEGVILELDKASGKVQMSPSNGSKNQHWIFETAPDPNQSSGGGNTGGGDSGDTGDANYQPRPDAYHIPEGTYVIRNLKARTVVDLERSTGGENVRVFGYQENGGANQKWQIKPSGKAPAVSILCVATSKYAAFPDFKANTTLRSSSQPQEFFIIPADKGAFYIVPINKQGYVWNLTGGSSTNETEIRTVHNYGVDEQKWLFERV</sequence>
<dbReference type="AlphaFoldDB" id="M5CA24"/>
<dbReference type="EMBL" id="CAOJ01015294">
    <property type="protein sequence ID" value="CCO35930.1"/>
    <property type="molecule type" value="Genomic_DNA"/>
</dbReference>
<feature type="domain" description="Ricin B lectin" evidence="2">
    <location>
        <begin position="201"/>
        <end position="283"/>
    </location>
</feature>
<gene>
    <name evidence="3" type="ORF">BN14_10051</name>
</gene>
<dbReference type="Pfam" id="PF14200">
    <property type="entry name" value="RicinB_lectin_2"/>
    <property type="match status" value="2"/>
</dbReference>